<organism evidence="2 3">
    <name type="scientific">Pedobacter nutrimenti</name>
    <dbReference type="NCBI Taxonomy" id="1241337"/>
    <lineage>
        <taxon>Bacteria</taxon>
        <taxon>Pseudomonadati</taxon>
        <taxon>Bacteroidota</taxon>
        <taxon>Sphingobacteriia</taxon>
        <taxon>Sphingobacteriales</taxon>
        <taxon>Sphingobacteriaceae</taxon>
        <taxon>Pedobacter</taxon>
    </lineage>
</organism>
<dbReference type="Proteomes" id="UP000248198">
    <property type="component" value="Unassembled WGS sequence"/>
</dbReference>
<dbReference type="RefSeq" id="WP_110834703.1">
    <property type="nucleotide sequence ID" value="NZ_QKLU01000012.1"/>
</dbReference>
<feature type="region of interest" description="Disordered" evidence="1">
    <location>
        <begin position="496"/>
        <end position="521"/>
    </location>
</feature>
<evidence type="ECO:0000313" key="3">
    <source>
        <dbReference type="Proteomes" id="UP000248198"/>
    </source>
</evidence>
<dbReference type="AlphaFoldDB" id="A0A318U5Y5"/>
<keyword evidence="3" id="KW-1185">Reference proteome</keyword>
<sequence>MSDLNRTPESKANQNNFPLSPDEHEKLLDRIRNIYPRDIDLVTFAQQREYGYQVDVKKSSKQAIVLQTKDSAGVSLDTIIVRRNKETQQYYYTNPNDAKDKGPIWKFVMNRKQTTSYIEIDKHLSGFLKLENLKEKEPQIRAININSSSIENRAVSMVKHFNLLPLTDLNYLKARGFNENVLNSYEFLGRVLNENHKGYINTAFPMYNKDGEIIGLERKNFSNTDSNSIFFGGAAEGSAKKDSVWYSKIWPDKKIDNIVLGETAIDLMSFHMLKNKSISNEHNVYVASNGYWTENQISIVQELIQKHQPSGVVLANDNDGPGRRYNINLTGQLNRPISKEDMALNPMNQFQPQPLITKDNKLSVQCDLLGKYTARLRFTAVFDNQTEGLKIFKSLEDKLQDLRRISSQQVETKIAEISDKKGVYEVTFVNATMELNKAQDIVLDVRGMKNYLSIEKPRGKDFNEDLKVKLGLVKDESLEIKEGKVNQLSQDDLNKRNSFDLSKDLPNSKEFDGRKAGGLGR</sequence>
<feature type="compositionally biased region" description="Basic and acidic residues" evidence="1">
    <location>
        <begin position="496"/>
        <end position="515"/>
    </location>
</feature>
<dbReference type="EMBL" id="QKLU01000012">
    <property type="protein sequence ID" value="PYF68445.1"/>
    <property type="molecule type" value="Genomic_DNA"/>
</dbReference>
<gene>
    <name evidence="2" type="ORF">B0O44_11229</name>
</gene>
<feature type="compositionally biased region" description="Polar residues" evidence="1">
    <location>
        <begin position="1"/>
        <end position="18"/>
    </location>
</feature>
<protein>
    <submittedName>
        <fullName evidence="2">Toprim domain-containing protein</fullName>
    </submittedName>
</protein>
<evidence type="ECO:0000256" key="1">
    <source>
        <dbReference type="SAM" id="MobiDB-lite"/>
    </source>
</evidence>
<comment type="caution">
    <text evidence="2">The sequence shown here is derived from an EMBL/GenBank/DDBJ whole genome shotgun (WGS) entry which is preliminary data.</text>
</comment>
<feature type="region of interest" description="Disordered" evidence="1">
    <location>
        <begin position="1"/>
        <end position="22"/>
    </location>
</feature>
<name>A0A318U5Y5_9SPHI</name>
<accession>A0A318U5Y5</accession>
<proteinExistence type="predicted"/>
<reference evidence="2 3" key="1">
    <citation type="submission" date="2018-06" db="EMBL/GenBank/DDBJ databases">
        <title>Genomic Encyclopedia of Archaeal and Bacterial Type Strains, Phase II (KMG-II): from individual species to whole genera.</title>
        <authorList>
            <person name="Goeker M."/>
        </authorList>
    </citation>
    <scope>NUCLEOTIDE SEQUENCE [LARGE SCALE GENOMIC DNA]</scope>
    <source>
        <strain evidence="2 3">DSM 27372</strain>
    </source>
</reference>
<dbReference type="Pfam" id="PF13155">
    <property type="entry name" value="Toprim_2"/>
    <property type="match status" value="1"/>
</dbReference>
<dbReference type="OrthoDB" id="1032058at2"/>
<evidence type="ECO:0000313" key="2">
    <source>
        <dbReference type="EMBL" id="PYF68445.1"/>
    </source>
</evidence>